<protein>
    <submittedName>
        <fullName evidence="1">Uncharacterized protein</fullName>
    </submittedName>
</protein>
<dbReference type="EMBL" id="JAEPRA010000006">
    <property type="protein sequence ID" value="KAG2184214.1"/>
    <property type="molecule type" value="Genomic_DNA"/>
</dbReference>
<gene>
    <name evidence="1" type="ORF">INT44_009229</name>
</gene>
<keyword evidence="2" id="KW-1185">Reference proteome</keyword>
<name>A0A8H7Q0N2_9FUNG</name>
<dbReference type="AlphaFoldDB" id="A0A8H7Q0N2"/>
<sequence length="140" mass="15971">MESSKSPIQFQKGAEYDLENATATLSLLLQPMVYDLFEQPDMWTDVPDLEVPPIDSFLPELSEDDEEDYYQYIPEENECCICALLEPGVYCLTHSQSPTDFQLDVVPIDVFDCEDPLLADRPFADDLNISFLSNSDLLEF</sequence>
<comment type="caution">
    <text evidence="1">The sequence shown here is derived from an EMBL/GenBank/DDBJ whole genome shotgun (WGS) entry which is preliminary data.</text>
</comment>
<reference evidence="1" key="1">
    <citation type="submission" date="2020-12" db="EMBL/GenBank/DDBJ databases">
        <title>Metabolic potential, ecology and presence of endohyphal bacteria is reflected in genomic diversity of Mucoromycotina.</title>
        <authorList>
            <person name="Muszewska A."/>
            <person name="Okrasinska A."/>
            <person name="Steczkiewicz K."/>
            <person name="Drgas O."/>
            <person name="Orlowska M."/>
            <person name="Perlinska-Lenart U."/>
            <person name="Aleksandrzak-Piekarczyk T."/>
            <person name="Szatraj K."/>
            <person name="Zielenkiewicz U."/>
            <person name="Pilsyk S."/>
            <person name="Malc E."/>
            <person name="Mieczkowski P."/>
            <person name="Kruszewska J.S."/>
            <person name="Biernat P."/>
            <person name="Pawlowska J."/>
        </authorList>
    </citation>
    <scope>NUCLEOTIDE SEQUENCE</scope>
    <source>
        <strain evidence="1">WA0000051536</strain>
    </source>
</reference>
<dbReference type="Proteomes" id="UP000612746">
    <property type="component" value="Unassembled WGS sequence"/>
</dbReference>
<accession>A0A8H7Q0N2</accession>
<dbReference type="OrthoDB" id="10288920at2759"/>
<proteinExistence type="predicted"/>
<organism evidence="1 2">
    <name type="scientific">Umbelopsis vinacea</name>
    <dbReference type="NCBI Taxonomy" id="44442"/>
    <lineage>
        <taxon>Eukaryota</taxon>
        <taxon>Fungi</taxon>
        <taxon>Fungi incertae sedis</taxon>
        <taxon>Mucoromycota</taxon>
        <taxon>Mucoromycotina</taxon>
        <taxon>Umbelopsidomycetes</taxon>
        <taxon>Umbelopsidales</taxon>
        <taxon>Umbelopsidaceae</taxon>
        <taxon>Umbelopsis</taxon>
    </lineage>
</organism>
<evidence type="ECO:0000313" key="1">
    <source>
        <dbReference type="EMBL" id="KAG2184214.1"/>
    </source>
</evidence>
<evidence type="ECO:0000313" key="2">
    <source>
        <dbReference type="Proteomes" id="UP000612746"/>
    </source>
</evidence>